<feature type="non-terminal residue" evidence="1">
    <location>
        <position position="1"/>
    </location>
</feature>
<name>G0QR08_ICHMU</name>
<accession>G0QR08</accession>
<dbReference type="Proteomes" id="UP000008983">
    <property type="component" value="Unassembled WGS sequence"/>
</dbReference>
<evidence type="ECO:0000313" key="1">
    <source>
        <dbReference type="EMBL" id="EGR32346.1"/>
    </source>
</evidence>
<dbReference type="AlphaFoldDB" id="G0QR08"/>
<proteinExistence type="predicted"/>
<dbReference type="InParanoid" id="G0QR08"/>
<evidence type="ECO:0000313" key="2">
    <source>
        <dbReference type="Proteomes" id="UP000008983"/>
    </source>
</evidence>
<dbReference type="RefSeq" id="XP_004035832.1">
    <property type="nucleotide sequence ID" value="XM_004035784.1"/>
</dbReference>
<keyword evidence="2" id="KW-1185">Reference proteome</keyword>
<sequence>TLYIRLLFFFKKKQNLKNNKFLIQSCQKSLLIIFYKNIARNFIKTAFLIFLKDMKKRTTLFYLNIFFQLKKTNLCKHENNQILLLSANNKNYNDQKPNLNNTMHYQHERSYN</sequence>
<dbReference type="EMBL" id="GL983707">
    <property type="protein sequence ID" value="EGR32346.1"/>
    <property type="molecule type" value="Genomic_DNA"/>
</dbReference>
<dbReference type="GeneID" id="14908507"/>
<organism evidence="1 2">
    <name type="scientific">Ichthyophthirius multifiliis</name>
    <name type="common">White spot disease agent</name>
    <name type="synonym">Ich</name>
    <dbReference type="NCBI Taxonomy" id="5932"/>
    <lineage>
        <taxon>Eukaryota</taxon>
        <taxon>Sar</taxon>
        <taxon>Alveolata</taxon>
        <taxon>Ciliophora</taxon>
        <taxon>Intramacronucleata</taxon>
        <taxon>Oligohymenophorea</taxon>
        <taxon>Hymenostomatida</taxon>
        <taxon>Ophryoglenina</taxon>
        <taxon>Ichthyophthirius</taxon>
    </lineage>
</organism>
<reference evidence="1 2" key="1">
    <citation type="submission" date="2011-07" db="EMBL/GenBank/DDBJ databases">
        <authorList>
            <person name="Coyne R."/>
            <person name="Brami D."/>
            <person name="Johnson J."/>
            <person name="Hostetler J."/>
            <person name="Hannick L."/>
            <person name="Clark T."/>
            <person name="Cassidy-Hanley D."/>
            <person name="Inman J."/>
        </authorList>
    </citation>
    <scope>NUCLEOTIDE SEQUENCE [LARGE SCALE GENOMIC DNA]</scope>
    <source>
        <strain evidence="1 2">G5</strain>
    </source>
</reference>
<protein>
    <submittedName>
        <fullName evidence="1">Uncharacterized protein</fullName>
    </submittedName>
</protein>
<gene>
    <name evidence="1" type="ORF">IMG5_086910</name>
</gene>